<organism evidence="2 3">
    <name type="scientific">Acetobacterium fimetarium</name>
    <dbReference type="NCBI Taxonomy" id="52691"/>
    <lineage>
        <taxon>Bacteria</taxon>
        <taxon>Bacillati</taxon>
        <taxon>Bacillota</taxon>
        <taxon>Clostridia</taxon>
        <taxon>Eubacteriales</taxon>
        <taxon>Eubacteriaceae</taxon>
        <taxon>Acetobacterium</taxon>
    </lineage>
</organism>
<evidence type="ECO:0008006" key="4">
    <source>
        <dbReference type="Google" id="ProtNLM"/>
    </source>
</evidence>
<feature type="transmembrane region" description="Helical" evidence="1">
    <location>
        <begin position="77"/>
        <end position="97"/>
    </location>
</feature>
<keyword evidence="3" id="KW-1185">Reference proteome</keyword>
<proteinExistence type="predicted"/>
<dbReference type="Proteomes" id="UP000603234">
    <property type="component" value="Unassembled WGS sequence"/>
</dbReference>
<keyword evidence="1" id="KW-0472">Membrane</keyword>
<sequence length="131" mass="14853">MNFWGQQFLPYIIIVLSLIVGIQSIISFTKYKKRLVGGSLEDGVVKEFKDKFNLYGILYVVIAFLVVLASYAIMSDIMLIMMLIMIGGGVYNLMLVNKKEGYDINDVRLLRWNGIILFAVAAVYVIITFIV</sequence>
<evidence type="ECO:0000256" key="1">
    <source>
        <dbReference type="SAM" id="Phobius"/>
    </source>
</evidence>
<reference evidence="2 3" key="1">
    <citation type="journal article" date="2020" name="mSystems">
        <title>Defining Genomic and Predicted Metabolic Features of the Acetobacterium Genus.</title>
        <authorList>
            <person name="Ross D.E."/>
            <person name="Marshall C.W."/>
            <person name="Gulliver D."/>
            <person name="May H.D."/>
            <person name="Norman R.S."/>
        </authorList>
    </citation>
    <scope>NUCLEOTIDE SEQUENCE [LARGE SCALE GENOMIC DNA]</scope>
    <source>
        <strain evidence="2 3">DSM 8238</strain>
    </source>
</reference>
<feature type="transmembrane region" description="Helical" evidence="1">
    <location>
        <begin position="12"/>
        <end position="31"/>
    </location>
</feature>
<dbReference type="RefSeq" id="WP_186842815.1">
    <property type="nucleotide sequence ID" value="NZ_WJBC01000016.1"/>
</dbReference>
<comment type="caution">
    <text evidence="2">The sequence shown here is derived from an EMBL/GenBank/DDBJ whole genome shotgun (WGS) entry which is preliminary data.</text>
</comment>
<gene>
    <name evidence="2" type="ORF">GH808_10865</name>
</gene>
<name>A0ABR6WXG0_9FIRM</name>
<protein>
    <recommendedName>
        <fullName evidence="4">DUF3784 domain-containing protein</fullName>
    </recommendedName>
</protein>
<keyword evidence="1" id="KW-1133">Transmembrane helix</keyword>
<dbReference type="EMBL" id="WJBC01000016">
    <property type="protein sequence ID" value="MBC3804931.1"/>
    <property type="molecule type" value="Genomic_DNA"/>
</dbReference>
<feature type="transmembrane region" description="Helical" evidence="1">
    <location>
        <begin position="52"/>
        <end position="71"/>
    </location>
</feature>
<keyword evidence="1" id="KW-0812">Transmembrane</keyword>
<accession>A0ABR6WXG0</accession>
<evidence type="ECO:0000313" key="2">
    <source>
        <dbReference type="EMBL" id="MBC3804931.1"/>
    </source>
</evidence>
<evidence type="ECO:0000313" key="3">
    <source>
        <dbReference type="Proteomes" id="UP000603234"/>
    </source>
</evidence>
<feature type="transmembrane region" description="Helical" evidence="1">
    <location>
        <begin position="109"/>
        <end position="130"/>
    </location>
</feature>